<reference evidence="2 3" key="1">
    <citation type="journal article" date="2018" name="Int. J. Syst. Evol. Microbiol.">
        <title>Glycomyces paridis sp. nov., isolated from the medicinal plant Paris polyphylla.</title>
        <authorList>
            <person name="Fang X.M."/>
            <person name="Bai J.L."/>
            <person name="Su J."/>
            <person name="Zhao L.L."/>
            <person name="Liu H.Y."/>
            <person name="Ma B.P."/>
            <person name="Zhang Y.Q."/>
            <person name="Yu L.Y."/>
        </authorList>
    </citation>
    <scope>NUCLEOTIDE SEQUENCE [LARGE SCALE GENOMIC DNA]</scope>
    <source>
        <strain evidence="2 3">CPCC 204357</strain>
    </source>
</reference>
<evidence type="ECO:0000313" key="2">
    <source>
        <dbReference type="EMBL" id="THV30682.1"/>
    </source>
</evidence>
<protein>
    <recommendedName>
        <fullName evidence="1">DUF7660 domain-containing protein</fullName>
    </recommendedName>
</protein>
<keyword evidence="3" id="KW-1185">Reference proteome</keyword>
<dbReference type="AlphaFoldDB" id="A0A4S8PM17"/>
<evidence type="ECO:0000313" key="3">
    <source>
        <dbReference type="Proteomes" id="UP000305792"/>
    </source>
</evidence>
<name>A0A4S8PM17_9ACTN</name>
<gene>
    <name evidence="2" type="ORF">E9998_04660</name>
</gene>
<dbReference type="InterPro" id="IPR056077">
    <property type="entry name" value="DUF7660"/>
</dbReference>
<sequence>MSNTAGTGRFASISDADLAAVGSYADAARIVESMREDLIAHPGEWENSNLERFLDALAAVLESLPRNPGLSNRDQDLTGPAWQVIAGALVGASGYE</sequence>
<proteinExistence type="predicted"/>
<dbReference type="OrthoDB" id="1373771at2"/>
<feature type="domain" description="DUF7660" evidence="1">
    <location>
        <begin position="26"/>
        <end position="96"/>
    </location>
</feature>
<dbReference type="RefSeq" id="WP_136528546.1">
    <property type="nucleotide sequence ID" value="NZ_STGX01000003.1"/>
</dbReference>
<organism evidence="2 3">
    <name type="scientific">Glycomyces paridis</name>
    <dbReference type="NCBI Taxonomy" id="2126555"/>
    <lineage>
        <taxon>Bacteria</taxon>
        <taxon>Bacillati</taxon>
        <taxon>Actinomycetota</taxon>
        <taxon>Actinomycetes</taxon>
        <taxon>Glycomycetales</taxon>
        <taxon>Glycomycetaceae</taxon>
        <taxon>Glycomyces</taxon>
    </lineage>
</organism>
<evidence type="ECO:0000259" key="1">
    <source>
        <dbReference type="Pfam" id="PF24693"/>
    </source>
</evidence>
<accession>A0A4S8PM17</accession>
<dbReference type="EMBL" id="STGX01000003">
    <property type="protein sequence ID" value="THV30682.1"/>
    <property type="molecule type" value="Genomic_DNA"/>
</dbReference>
<dbReference type="Pfam" id="PF24693">
    <property type="entry name" value="DUF7660"/>
    <property type="match status" value="1"/>
</dbReference>
<dbReference type="Proteomes" id="UP000305792">
    <property type="component" value="Unassembled WGS sequence"/>
</dbReference>
<comment type="caution">
    <text evidence="2">The sequence shown here is derived from an EMBL/GenBank/DDBJ whole genome shotgun (WGS) entry which is preliminary data.</text>
</comment>